<feature type="region of interest" description="Disordered" evidence="6">
    <location>
        <begin position="514"/>
        <end position="630"/>
    </location>
</feature>
<dbReference type="PANTHER" id="PTHR24207:SF1">
    <property type="entry name" value="FILAMIN-BINDING LIM PROTEIN 1"/>
    <property type="match status" value="1"/>
</dbReference>
<feature type="region of interest" description="Disordered" evidence="6">
    <location>
        <begin position="36"/>
        <end position="100"/>
    </location>
</feature>
<dbReference type="FunFam" id="2.10.110.10:FF:000105">
    <property type="entry name" value="Similar to LIM domain-containing protein"/>
    <property type="match status" value="1"/>
</dbReference>
<evidence type="ECO:0000256" key="2">
    <source>
        <dbReference type="ARBA" id="ARBA00022737"/>
    </source>
</evidence>
<evidence type="ECO:0000259" key="7">
    <source>
        <dbReference type="PROSITE" id="PS50023"/>
    </source>
</evidence>
<dbReference type="OrthoDB" id="1112565at2759"/>
<dbReference type="HOGENOM" id="CLU_014492_1_0_1"/>
<dbReference type="GeneID" id="18762438"/>
<keyword evidence="3 5" id="KW-0862">Zinc</keyword>
<keyword evidence="2" id="KW-0677">Repeat</keyword>
<dbReference type="GO" id="GO:0031005">
    <property type="term" value="F:filamin binding"/>
    <property type="evidence" value="ECO:0007669"/>
    <property type="project" value="TreeGrafter"/>
</dbReference>
<accession>K1WSC6</accession>
<dbReference type="GO" id="GO:0030695">
    <property type="term" value="F:GTPase regulator activity"/>
    <property type="evidence" value="ECO:0007669"/>
    <property type="project" value="UniProtKB-ARBA"/>
</dbReference>
<evidence type="ECO:0000313" key="9">
    <source>
        <dbReference type="Proteomes" id="UP000006753"/>
    </source>
</evidence>
<dbReference type="SUPFAM" id="SSF57716">
    <property type="entry name" value="Glucocorticoid receptor-like (DNA-binding domain)"/>
    <property type="match status" value="1"/>
</dbReference>
<evidence type="ECO:0000256" key="6">
    <source>
        <dbReference type="SAM" id="MobiDB-lite"/>
    </source>
</evidence>
<feature type="compositionally biased region" description="Polar residues" evidence="6">
    <location>
        <begin position="603"/>
        <end position="613"/>
    </location>
</feature>
<organism evidence="8 9">
    <name type="scientific">Marssonina brunnea f. sp. multigermtubi (strain MB_m1)</name>
    <name type="common">Marssonina leaf spot fungus</name>
    <dbReference type="NCBI Taxonomy" id="1072389"/>
    <lineage>
        <taxon>Eukaryota</taxon>
        <taxon>Fungi</taxon>
        <taxon>Dikarya</taxon>
        <taxon>Ascomycota</taxon>
        <taxon>Pezizomycotina</taxon>
        <taxon>Leotiomycetes</taxon>
        <taxon>Helotiales</taxon>
        <taxon>Drepanopezizaceae</taxon>
        <taxon>Drepanopeziza</taxon>
    </lineage>
</organism>
<feature type="region of interest" description="Disordered" evidence="6">
    <location>
        <begin position="752"/>
        <end position="777"/>
    </location>
</feature>
<evidence type="ECO:0000256" key="5">
    <source>
        <dbReference type="PROSITE-ProRule" id="PRU00125"/>
    </source>
</evidence>
<feature type="region of interest" description="Disordered" evidence="6">
    <location>
        <begin position="410"/>
        <end position="449"/>
    </location>
</feature>
<keyword evidence="4 5" id="KW-0440">LIM domain</keyword>
<feature type="region of interest" description="Disordered" evidence="6">
    <location>
        <begin position="221"/>
        <end position="240"/>
    </location>
</feature>
<dbReference type="InterPro" id="IPR001781">
    <property type="entry name" value="Znf_LIM"/>
</dbReference>
<feature type="compositionally biased region" description="Polar residues" evidence="6">
    <location>
        <begin position="539"/>
        <end position="548"/>
    </location>
</feature>
<dbReference type="PROSITE" id="PS50023">
    <property type="entry name" value="LIM_DOMAIN_2"/>
    <property type="match status" value="2"/>
</dbReference>
<dbReference type="EMBL" id="JH921442">
    <property type="protein sequence ID" value="EKD15287.1"/>
    <property type="molecule type" value="Genomic_DNA"/>
</dbReference>
<protein>
    <submittedName>
        <fullName evidence="8">LIM domain-containing protein</fullName>
    </submittedName>
</protein>
<feature type="compositionally biased region" description="Polar residues" evidence="6">
    <location>
        <begin position="158"/>
        <end position="172"/>
    </location>
</feature>
<feature type="region of interest" description="Disordered" evidence="6">
    <location>
        <begin position="259"/>
        <end position="398"/>
    </location>
</feature>
<reference evidence="8 9" key="1">
    <citation type="journal article" date="2012" name="BMC Genomics">
        <title>Sequencing the genome of Marssonina brunnea reveals fungus-poplar co-evolution.</title>
        <authorList>
            <person name="Zhu S."/>
            <person name="Cao Y.-Z."/>
            <person name="Jiang C."/>
            <person name="Tan B.-Y."/>
            <person name="Wang Z."/>
            <person name="Feng S."/>
            <person name="Zhang L."/>
            <person name="Su X.-H."/>
            <person name="Brejova B."/>
            <person name="Vinar T."/>
            <person name="Xu M."/>
            <person name="Wang M.-X."/>
            <person name="Zhang S.-G."/>
            <person name="Huang M.-R."/>
            <person name="Wu R."/>
            <person name="Zhou Y."/>
        </authorList>
    </citation>
    <scope>NUCLEOTIDE SEQUENCE [LARGE SCALE GENOMIC DNA]</scope>
    <source>
        <strain evidence="8 9">MB_m1</strain>
    </source>
</reference>
<dbReference type="SMART" id="SM00132">
    <property type="entry name" value="LIM"/>
    <property type="match status" value="2"/>
</dbReference>
<dbReference type="CDD" id="cd09397">
    <property type="entry name" value="LIM1_UF1"/>
    <property type="match status" value="1"/>
</dbReference>
<keyword evidence="1 5" id="KW-0479">Metal-binding</keyword>
<dbReference type="Gene3D" id="2.10.110.10">
    <property type="entry name" value="Cysteine Rich Protein"/>
    <property type="match status" value="2"/>
</dbReference>
<dbReference type="Pfam" id="PF00412">
    <property type="entry name" value="LIM"/>
    <property type="match status" value="2"/>
</dbReference>
<name>K1WSC6_MARBU</name>
<evidence type="ECO:0000256" key="1">
    <source>
        <dbReference type="ARBA" id="ARBA00022723"/>
    </source>
</evidence>
<dbReference type="GO" id="GO:0001725">
    <property type="term" value="C:stress fiber"/>
    <property type="evidence" value="ECO:0007669"/>
    <property type="project" value="TreeGrafter"/>
</dbReference>
<evidence type="ECO:0000256" key="4">
    <source>
        <dbReference type="ARBA" id="ARBA00023038"/>
    </source>
</evidence>
<evidence type="ECO:0000256" key="3">
    <source>
        <dbReference type="ARBA" id="ARBA00022833"/>
    </source>
</evidence>
<dbReference type="GO" id="GO:0098609">
    <property type="term" value="P:cell-cell adhesion"/>
    <property type="evidence" value="ECO:0007669"/>
    <property type="project" value="TreeGrafter"/>
</dbReference>
<feature type="compositionally biased region" description="Polar residues" evidence="6">
    <location>
        <begin position="567"/>
        <end position="583"/>
    </location>
</feature>
<dbReference type="CDD" id="cd08368">
    <property type="entry name" value="LIM"/>
    <property type="match status" value="1"/>
</dbReference>
<dbReference type="PROSITE" id="PS00478">
    <property type="entry name" value="LIM_DOMAIN_1"/>
    <property type="match status" value="1"/>
</dbReference>
<feature type="domain" description="LIM zinc-binding" evidence="7">
    <location>
        <begin position="629"/>
        <end position="692"/>
    </location>
</feature>
<dbReference type="AlphaFoldDB" id="K1WSC6"/>
<dbReference type="STRING" id="1072389.K1WSC6"/>
<dbReference type="KEGG" id="mbe:MBM_06503"/>
<feature type="compositionally biased region" description="Low complexity" evidence="6">
    <location>
        <begin position="416"/>
        <end position="441"/>
    </location>
</feature>
<keyword evidence="9" id="KW-1185">Reference proteome</keyword>
<feature type="compositionally biased region" description="Polar residues" evidence="6">
    <location>
        <begin position="272"/>
        <end position="285"/>
    </location>
</feature>
<feature type="compositionally biased region" description="Low complexity" evidence="6">
    <location>
        <begin position="119"/>
        <end position="134"/>
    </location>
</feature>
<sequence>MAYNERPLSYLPTIKCSMCAKDIEIFHMGDHVCGSPEPAREMPRELPREVPPGPDVPHSPTKGSTPPPESHGIFDRMSSKQNAKDGARYLKPGRALPPKVDTHAANRQYYRHDELTPVSTSPSPGASPMSPGDGQRAPFGSYHGLRSTTLTIPRASPSPESLSSNMDSSFSPFRSPALVSPRNEKSGGSSGKGTPDSIYAPVSPRTVTVGGLLQRMDTIAPGPFDGRIPSSPGYRENGTAGSLADITLSNKIYTVGESVAHPSATGGPGGHSRTSTNDTHSSHGSRSGIVAPRQPRKKGYGGFGAPLGDDGQREPLTHENRSQAFPPRNDSQDELFRGPSDPRSHHPSNDGGRPGPPATTMKKPSMSGPDRSRAPPPQGVSLIRPRQDSRLGDKPLAPSNLNLAAEFGINNPYHTSNESSSSNSSGYSDLSKASSHSSPPRSVRRQPADGLKMDHLIADLENSISDLEPKNLPNLPPSPSRNIRTIPNKTKDRPGNLSPSMLMDLAIQQGKGRLSPAPLTKRLPSPFEVRPGEPAIPRPSTSNTNRSLSPAPLTQRRPSSPDRSRPQESNFHQFSTANTNRSLSPAPLAQRRPPSPFGHPHQRPSTANSSGSLPSAHPDTGKRPASSKGNCKGCSLPIKGRSVSSADGRLTGRYHKHCFVCATCFEPFQTATFYVIDDAPYCERHYHKLNGSVCKSCDRGIEGQYLESERREKFHPSCLTCADCRRSLKNDYFEINGRAFCEKDAFRRAQQGRSLGPGGRWGETNRMERRTTRLMMM</sequence>
<feature type="compositionally biased region" description="Basic and acidic residues" evidence="6">
    <location>
        <begin position="310"/>
        <end position="321"/>
    </location>
</feature>
<feature type="domain" description="LIM zinc-binding" evidence="7">
    <location>
        <begin position="693"/>
        <end position="751"/>
    </location>
</feature>
<dbReference type="OMA" id="CHRGIEG"/>
<dbReference type="Proteomes" id="UP000006753">
    <property type="component" value="Unassembled WGS sequence"/>
</dbReference>
<dbReference type="GO" id="GO:0046872">
    <property type="term" value="F:metal ion binding"/>
    <property type="evidence" value="ECO:0007669"/>
    <property type="project" value="UniProtKB-KW"/>
</dbReference>
<evidence type="ECO:0000313" key="8">
    <source>
        <dbReference type="EMBL" id="EKD15287.1"/>
    </source>
</evidence>
<feature type="compositionally biased region" description="Basic and acidic residues" evidence="6">
    <location>
        <begin position="72"/>
        <end position="88"/>
    </location>
</feature>
<proteinExistence type="predicted"/>
<feature type="compositionally biased region" description="Basic and acidic residues" evidence="6">
    <location>
        <begin position="38"/>
        <end position="48"/>
    </location>
</feature>
<dbReference type="InParanoid" id="K1WSC6"/>
<dbReference type="eggNOG" id="KOG1703">
    <property type="taxonomic scope" value="Eukaryota"/>
</dbReference>
<feature type="compositionally biased region" description="Basic and acidic residues" evidence="6">
    <location>
        <begin position="330"/>
        <end position="348"/>
    </location>
</feature>
<feature type="region of interest" description="Disordered" evidence="6">
    <location>
        <begin position="113"/>
        <end position="203"/>
    </location>
</feature>
<dbReference type="PANTHER" id="PTHR24207">
    <property type="entry name" value="ZYX102 PROTEIN"/>
    <property type="match status" value="1"/>
</dbReference>
<feature type="region of interest" description="Disordered" evidence="6">
    <location>
        <begin position="464"/>
        <end position="499"/>
    </location>
</feature>
<gene>
    <name evidence="8" type="ORF">MBM_06503</name>
</gene>